<dbReference type="AlphaFoldDB" id="A0A7W3Y4K6"/>
<evidence type="ECO:0000313" key="2">
    <source>
        <dbReference type="Proteomes" id="UP000523196"/>
    </source>
</evidence>
<sequence>MRIVNATLDELAPPGTLPASRLTERAEAVAAMVQLVSRFGPRSPEWLRCRMVVAEVVDAIRAGNAIDPAIREWIAGSLAMVGYSGVDAERLSTALVDMGGAGVTAGARDARRWQARLDALPQGALIGFSRDGGIVRARLRDHRRDTHHVLLASEDSGQEAWIDSDTVSRLLANGQAWLLTGTGGQR</sequence>
<name>A0A7W3Y4K6_9GAMM</name>
<dbReference type="EMBL" id="JACHTF010000002">
    <property type="protein sequence ID" value="MBB1059548.1"/>
    <property type="molecule type" value="Genomic_DNA"/>
</dbReference>
<dbReference type="RefSeq" id="WP_182685183.1">
    <property type="nucleotide sequence ID" value="NZ_JACHTF010000002.1"/>
</dbReference>
<proteinExistence type="predicted"/>
<keyword evidence="2" id="KW-1185">Reference proteome</keyword>
<gene>
    <name evidence="1" type="ORF">H4F98_03060</name>
</gene>
<accession>A0A7W3Y4K6</accession>
<organism evidence="1 2">
    <name type="scientific">Marilutibacter spongiae</name>
    <dbReference type="NCBI Taxonomy" id="2025720"/>
    <lineage>
        <taxon>Bacteria</taxon>
        <taxon>Pseudomonadati</taxon>
        <taxon>Pseudomonadota</taxon>
        <taxon>Gammaproteobacteria</taxon>
        <taxon>Lysobacterales</taxon>
        <taxon>Lysobacteraceae</taxon>
        <taxon>Marilutibacter</taxon>
    </lineage>
</organism>
<protein>
    <submittedName>
        <fullName evidence="1">Uncharacterized protein</fullName>
    </submittedName>
</protein>
<dbReference type="Proteomes" id="UP000523196">
    <property type="component" value="Unassembled WGS sequence"/>
</dbReference>
<reference evidence="1 2" key="1">
    <citation type="submission" date="2020-08" db="EMBL/GenBank/DDBJ databases">
        <authorList>
            <person name="Xu S."/>
            <person name="Li A."/>
        </authorList>
    </citation>
    <scope>NUCLEOTIDE SEQUENCE [LARGE SCALE GENOMIC DNA]</scope>
    <source>
        <strain evidence="1 2">119BY6-57</strain>
    </source>
</reference>
<comment type="caution">
    <text evidence="1">The sequence shown here is derived from an EMBL/GenBank/DDBJ whole genome shotgun (WGS) entry which is preliminary data.</text>
</comment>
<evidence type="ECO:0000313" key="1">
    <source>
        <dbReference type="EMBL" id="MBB1059548.1"/>
    </source>
</evidence>